<dbReference type="Proteomes" id="UP000178417">
    <property type="component" value="Unassembled WGS sequence"/>
</dbReference>
<dbReference type="InterPro" id="IPR001296">
    <property type="entry name" value="Glyco_trans_1"/>
</dbReference>
<dbReference type="InterPro" id="IPR028098">
    <property type="entry name" value="Glyco_trans_4-like_N"/>
</dbReference>
<dbReference type="PANTHER" id="PTHR46401">
    <property type="entry name" value="GLYCOSYLTRANSFERASE WBBK-RELATED"/>
    <property type="match status" value="1"/>
</dbReference>
<evidence type="ECO:0000313" key="5">
    <source>
        <dbReference type="Proteomes" id="UP000178417"/>
    </source>
</evidence>
<evidence type="ECO:0008006" key="6">
    <source>
        <dbReference type="Google" id="ProtNLM"/>
    </source>
</evidence>
<name>A0A1F4SQ65_UNCSA</name>
<comment type="caution">
    <text evidence="4">The sequence shown here is derived from an EMBL/GenBank/DDBJ whole genome shotgun (WGS) entry which is preliminary data.</text>
</comment>
<keyword evidence="1" id="KW-0808">Transferase</keyword>
<protein>
    <recommendedName>
        <fullName evidence="6">Glycosyl transferase family 1</fullName>
    </recommendedName>
</protein>
<reference evidence="4 5" key="1">
    <citation type="journal article" date="2016" name="Nat. Commun.">
        <title>Thousands of microbial genomes shed light on interconnected biogeochemical processes in an aquifer system.</title>
        <authorList>
            <person name="Anantharaman K."/>
            <person name="Brown C.T."/>
            <person name="Hug L.A."/>
            <person name="Sharon I."/>
            <person name="Castelle C.J."/>
            <person name="Probst A.J."/>
            <person name="Thomas B.C."/>
            <person name="Singh A."/>
            <person name="Wilkins M.J."/>
            <person name="Karaoz U."/>
            <person name="Brodie E.L."/>
            <person name="Williams K.H."/>
            <person name="Hubbard S.S."/>
            <person name="Banfield J.F."/>
        </authorList>
    </citation>
    <scope>NUCLEOTIDE SEQUENCE [LARGE SCALE GENOMIC DNA]</scope>
</reference>
<dbReference type="Pfam" id="PF00534">
    <property type="entry name" value="Glycos_transf_1"/>
    <property type="match status" value="1"/>
</dbReference>
<evidence type="ECO:0000259" key="2">
    <source>
        <dbReference type="Pfam" id="PF00534"/>
    </source>
</evidence>
<dbReference type="PANTHER" id="PTHR46401:SF2">
    <property type="entry name" value="GLYCOSYLTRANSFERASE WBBK-RELATED"/>
    <property type="match status" value="1"/>
</dbReference>
<dbReference type="SUPFAM" id="SSF53756">
    <property type="entry name" value="UDP-Glycosyltransferase/glycogen phosphorylase"/>
    <property type="match status" value="1"/>
</dbReference>
<dbReference type="EMBL" id="MEUB01000027">
    <property type="protein sequence ID" value="OGC22549.1"/>
    <property type="molecule type" value="Genomic_DNA"/>
</dbReference>
<evidence type="ECO:0000259" key="3">
    <source>
        <dbReference type="Pfam" id="PF13439"/>
    </source>
</evidence>
<dbReference type="GO" id="GO:0016757">
    <property type="term" value="F:glycosyltransferase activity"/>
    <property type="evidence" value="ECO:0007669"/>
    <property type="project" value="InterPro"/>
</dbReference>
<gene>
    <name evidence="4" type="ORF">A2310_07260</name>
</gene>
<evidence type="ECO:0000313" key="4">
    <source>
        <dbReference type="EMBL" id="OGC22549.1"/>
    </source>
</evidence>
<evidence type="ECO:0000256" key="1">
    <source>
        <dbReference type="ARBA" id="ARBA00022679"/>
    </source>
</evidence>
<proteinExistence type="predicted"/>
<dbReference type="Gene3D" id="3.40.50.2000">
    <property type="entry name" value="Glycogen Phosphorylase B"/>
    <property type="match status" value="2"/>
</dbReference>
<dbReference type="STRING" id="1802579.A2310_07260"/>
<dbReference type="Pfam" id="PF13439">
    <property type="entry name" value="Glyco_transf_4"/>
    <property type="match status" value="1"/>
</dbReference>
<dbReference type="AlphaFoldDB" id="A0A1F4SQ65"/>
<accession>A0A1F4SQ65</accession>
<organism evidence="4 5">
    <name type="scientific">candidate division WOR-1 bacterium RIFOXYB2_FULL_37_13</name>
    <dbReference type="NCBI Taxonomy" id="1802579"/>
    <lineage>
        <taxon>Bacteria</taxon>
        <taxon>Bacillati</taxon>
        <taxon>Saganbacteria</taxon>
    </lineage>
</organism>
<feature type="domain" description="Glycosyl transferase family 1" evidence="2">
    <location>
        <begin position="193"/>
        <end position="344"/>
    </location>
</feature>
<sequence length="373" mass="43499">MKILYDGQIFSFQCYGGISRYFFELMNFFYLDKQIDFDLPLLFSNNNYLQGAPFSRHMPFLKAIKSWKKNQLMNLINIQMSKKKLREKEFDVFHPTYYDAYFLKYIGDHPFVLTVHDLIHEKFSSMFKKNDVAAKFKKILLEKASRIIAVSENTKHDIESIYSISPEKIDVIYHGSSFGQVEAEPIDLEFFGKYLLYVGDRKLYKNFTFFLESISSLLAQDKELYLICIGGREFSKKEITLFKELNIEKKIVFYDFSDGVLAYLYRNAQSFVYPSLYEGFGIPIVDAFSCGCPVIISNTSCFPEVAGDAAEYFDPTDKVSILNSIKKVICNKSLKNQLIEKGFQRMKYFTWAKTAEQTQKTYENVLRDKKPNA</sequence>
<feature type="domain" description="Glycosyltransferase subfamily 4-like N-terminal" evidence="3">
    <location>
        <begin position="67"/>
        <end position="175"/>
    </location>
</feature>
<dbReference type="GO" id="GO:0009103">
    <property type="term" value="P:lipopolysaccharide biosynthetic process"/>
    <property type="evidence" value="ECO:0007669"/>
    <property type="project" value="TreeGrafter"/>
</dbReference>
<dbReference type="CDD" id="cd03809">
    <property type="entry name" value="GT4_MtfB-like"/>
    <property type="match status" value="1"/>
</dbReference>